<keyword evidence="4" id="KW-0722">Serine protease inhibitor</keyword>
<dbReference type="GO" id="GO:0005615">
    <property type="term" value="C:extracellular space"/>
    <property type="evidence" value="ECO:0007669"/>
    <property type="project" value="InterPro"/>
</dbReference>
<keyword evidence="5" id="KW-0882">Thioester bond</keyword>
<keyword evidence="2" id="KW-0646">Protease inhibitor</keyword>
<dbReference type="Pfam" id="PF07703">
    <property type="entry name" value="A2M_BRD"/>
    <property type="match status" value="1"/>
</dbReference>
<dbReference type="InterPro" id="IPR008930">
    <property type="entry name" value="Terpenoid_cyclase/PrenylTrfase"/>
</dbReference>
<dbReference type="SMART" id="SM01359">
    <property type="entry name" value="A2M_N_2"/>
    <property type="match status" value="1"/>
</dbReference>
<dbReference type="InterPro" id="IPR011625">
    <property type="entry name" value="A2M_N_BRD"/>
</dbReference>
<evidence type="ECO:0000259" key="10">
    <source>
        <dbReference type="SMART" id="SM01361"/>
    </source>
</evidence>
<dbReference type="Gene3D" id="2.20.130.20">
    <property type="match status" value="1"/>
</dbReference>
<evidence type="ECO:0000259" key="9">
    <source>
        <dbReference type="SMART" id="SM01360"/>
    </source>
</evidence>
<dbReference type="Pfam" id="PF07678">
    <property type="entry name" value="TED_complement"/>
    <property type="match status" value="1"/>
</dbReference>
<dbReference type="SMART" id="SM01360">
    <property type="entry name" value="A2M"/>
    <property type="match status" value="1"/>
</dbReference>
<evidence type="ECO:0000256" key="1">
    <source>
        <dbReference type="ARBA" id="ARBA00010952"/>
    </source>
</evidence>
<evidence type="ECO:0000259" key="8">
    <source>
        <dbReference type="SMART" id="SM01359"/>
    </source>
</evidence>
<dbReference type="InterPro" id="IPR001599">
    <property type="entry name" value="Macroglobln_a2"/>
</dbReference>
<dbReference type="SMART" id="SM01419">
    <property type="entry name" value="Thiol-ester_cl"/>
    <property type="match status" value="1"/>
</dbReference>
<dbReference type="Proteomes" id="UP000472271">
    <property type="component" value="Unassembled WGS sequence"/>
</dbReference>
<dbReference type="Pfam" id="PF00207">
    <property type="entry name" value="A2M"/>
    <property type="match status" value="1"/>
</dbReference>
<dbReference type="Gene3D" id="2.60.40.10">
    <property type="entry name" value="Immunoglobulins"/>
    <property type="match status" value="1"/>
</dbReference>
<evidence type="ECO:0000256" key="6">
    <source>
        <dbReference type="ARBA" id="ARBA00023157"/>
    </source>
</evidence>
<dbReference type="Pfam" id="PF07677">
    <property type="entry name" value="A2M_recep"/>
    <property type="match status" value="1"/>
</dbReference>
<dbReference type="InterPro" id="IPR019742">
    <property type="entry name" value="MacrogloblnA2_CS"/>
</dbReference>
<dbReference type="AlphaFoldDB" id="A0A673AWU6"/>
<dbReference type="PANTHER" id="PTHR11412">
    <property type="entry name" value="MACROGLOBULIN / COMPLEMENT"/>
    <property type="match status" value="1"/>
</dbReference>
<name>A0A673AWU6_9TELE</name>
<dbReference type="InterPro" id="IPR011626">
    <property type="entry name" value="Alpha-macroglobulin_TED"/>
</dbReference>
<dbReference type="Gene3D" id="1.50.10.20">
    <property type="match status" value="1"/>
</dbReference>
<dbReference type="InterPro" id="IPR002890">
    <property type="entry name" value="MG2"/>
</dbReference>
<sequence>MQINGDSDSAYVLEVKGHVGGVEVFSNQTELQFESRCSHTFIQTDKWKYGPGQKVRVRAVTVNADGTPSTGKVDIHVKDPRGNLVRQWTSVDSVLGVATLEFPLSEHPPLGEWTVHVNANVHPGPGSGPGSGSPWVLHWNLVLVFQIKLSTFDDQPLSVDDRSMTVHVSVIQETNSPWGWEHMQRTGRQSNWTHAQQMDHIMDGTKTEEVELPVGADGLIPLYIHIRNDTRTLTIDVSTISYVKLCLFSSVYLKVKVKGRLVSAGKTTGDLTLFPQSTWAPVACIIVFCVLPNGEIVNDVMHLPIEVSLQNEVSLSFSDSMKKPGQEVTLTVSVAEPGSLVGILVSDKATKLDGPDNDLTKESVRTGPQGHFRIQKMTSGFSYLESSDGPPEPPARTYFPETNTNIKHEYEYLNVSLTVPDSITTWTATAFVMSENLGLGVVQRPAQLTVFLDFFMSLNVPPFVIRGEELLLEVVLFNYLPQDLKVMVYVTESNAFEFLAADNDTWSMPGVRHVLVGSQKGVNVHFPIRPLVLGDVPIHVKAKSTVASDYVIKTLLVKPEGVEQSLVVSRLYQLSASQWTITDNVDFKFPSNVVDGSERVMVTAMGDILGPSISGLDSLIQIPYGCGEQNMINLAPNIYVLQYLKATDQADPDTTNKAIAYMTQGYERELSYQREDGSFSAFGDSDPSGGSTWLSAFVLRCFLQAMEFIAVDPQVLQDVALWLASQQGADGSFEEGGRVIHTELMGGLDGPVSLTAYVLIALLQDDVSSAVLFLEERLAVGVASNYSLSLLSYALALYGSANANAALNELMGRAHVTDGVPMWSSPSSGVSSSWQPRSGDIELAAYVLLSHHALGRMVEAVELMKWLSKQRNGFGGYGSTQDTVVALQALSTFLSEKPSFETNIRINVKEDDFSTVAFFHIHQNNLLLHQTQQVTMVTTVYTQPTAKTGRSQPEFTALVQGLGLDATGMAIMEVGLLSGFRLSDHKHMLEQGVRKVETQPGKVILYLDSVTTDHMCIMMHTVLEFKVGKVQEAAVIIYDYYEPSKSRTRTRTKYWSHTSVDLTCYIFNFLSLHKKR</sequence>
<organism evidence="11 12">
    <name type="scientific">Sphaeramia orbicularis</name>
    <name type="common">orbiculate cardinalfish</name>
    <dbReference type="NCBI Taxonomy" id="375764"/>
    <lineage>
        <taxon>Eukaryota</taxon>
        <taxon>Metazoa</taxon>
        <taxon>Chordata</taxon>
        <taxon>Craniata</taxon>
        <taxon>Vertebrata</taxon>
        <taxon>Euteleostomi</taxon>
        <taxon>Actinopterygii</taxon>
        <taxon>Neopterygii</taxon>
        <taxon>Teleostei</taxon>
        <taxon>Neoteleostei</taxon>
        <taxon>Acanthomorphata</taxon>
        <taxon>Gobiaria</taxon>
        <taxon>Kurtiformes</taxon>
        <taxon>Apogonoidei</taxon>
        <taxon>Apogonidae</taxon>
        <taxon>Apogoninae</taxon>
        <taxon>Sphaeramia</taxon>
    </lineage>
</organism>
<dbReference type="InterPro" id="IPR036595">
    <property type="entry name" value="A-macroglobulin_rcpt-bd_sf"/>
</dbReference>
<keyword evidence="6" id="KW-1015">Disulfide bond</keyword>
<evidence type="ECO:0000256" key="7">
    <source>
        <dbReference type="ARBA" id="ARBA00023180"/>
    </source>
</evidence>
<dbReference type="Gene3D" id="2.60.40.1930">
    <property type="match status" value="2"/>
</dbReference>
<dbReference type="InParanoid" id="A0A673AWU6"/>
<dbReference type="SUPFAM" id="SSF49410">
    <property type="entry name" value="Alpha-macroglobulin receptor domain"/>
    <property type="match status" value="1"/>
</dbReference>
<evidence type="ECO:0000256" key="2">
    <source>
        <dbReference type="ARBA" id="ARBA00022690"/>
    </source>
</evidence>
<keyword evidence="3" id="KW-0732">Signal</keyword>
<evidence type="ECO:0000256" key="4">
    <source>
        <dbReference type="ARBA" id="ARBA00022900"/>
    </source>
</evidence>
<evidence type="ECO:0000313" key="12">
    <source>
        <dbReference type="Proteomes" id="UP000472271"/>
    </source>
</evidence>
<evidence type="ECO:0008006" key="13">
    <source>
        <dbReference type="Google" id="ProtNLM"/>
    </source>
</evidence>
<accession>A0A673AWU6</accession>
<dbReference type="InterPro" id="IPR013783">
    <property type="entry name" value="Ig-like_fold"/>
</dbReference>
<dbReference type="InterPro" id="IPR041813">
    <property type="entry name" value="A2M_TED"/>
</dbReference>
<feature type="domain" description="Alpha-2-macroglobulin bait region" evidence="8">
    <location>
        <begin position="222"/>
        <end position="353"/>
    </location>
</feature>
<keyword evidence="12" id="KW-1185">Reference proteome</keyword>
<feature type="domain" description="Alpha-macroglobulin receptor-binding" evidence="10">
    <location>
        <begin position="967"/>
        <end position="1054"/>
    </location>
</feature>
<dbReference type="Ensembl" id="ENSSORT00005033694.1">
    <property type="protein sequence ID" value="ENSSORP00005032793.1"/>
    <property type="gene ID" value="ENSSORG00005015565.1"/>
</dbReference>
<feature type="domain" description="Alpha-2-macroglobulin" evidence="9">
    <location>
        <begin position="397"/>
        <end position="490"/>
    </location>
</feature>
<dbReference type="InterPro" id="IPR009048">
    <property type="entry name" value="A-macroglobulin_rcpt-bd"/>
</dbReference>
<dbReference type="FunFam" id="1.50.10.20:FF:000001">
    <property type="entry name" value="CD109 isoform 1"/>
    <property type="match status" value="1"/>
</dbReference>
<dbReference type="CDD" id="cd02897">
    <property type="entry name" value="A2M_2"/>
    <property type="match status" value="1"/>
</dbReference>
<dbReference type="Pfam" id="PF01835">
    <property type="entry name" value="MG2"/>
    <property type="match status" value="1"/>
</dbReference>
<dbReference type="InterPro" id="IPR050473">
    <property type="entry name" value="A2M/Complement_sys"/>
</dbReference>
<reference evidence="11" key="2">
    <citation type="submission" date="2025-09" db="UniProtKB">
        <authorList>
            <consortium name="Ensembl"/>
        </authorList>
    </citation>
    <scope>IDENTIFICATION</scope>
</reference>
<protein>
    <recommendedName>
        <fullName evidence="13">CD109 molecule</fullName>
    </recommendedName>
</protein>
<dbReference type="GO" id="GO:0004867">
    <property type="term" value="F:serine-type endopeptidase inhibitor activity"/>
    <property type="evidence" value="ECO:0007669"/>
    <property type="project" value="UniProtKB-KW"/>
</dbReference>
<comment type="similarity">
    <text evidence="1">Belongs to the protease inhibitor I39 (alpha-2-macroglobulin) family.</text>
</comment>
<proteinExistence type="inferred from homology"/>
<dbReference type="SMART" id="SM01361">
    <property type="entry name" value="A2M_recep"/>
    <property type="match status" value="1"/>
</dbReference>
<keyword evidence="7" id="KW-0325">Glycoprotein</keyword>
<evidence type="ECO:0000313" key="11">
    <source>
        <dbReference type="Ensembl" id="ENSSORP00005032793.1"/>
    </source>
</evidence>
<dbReference type="Gene3D" id="2.60.40.690">
    <property type="entry name" value="Alpha-macroglobulin, receptor-binding domain"/>
    <property type="match status" value="1"/>
</dbReference>
<dbReference type="SUPFAM" id="SSF48239">
    <property type="entry name" value="Terpenoid cyclases/Protein prenyltransferases"/>
    <property type="match status" value="1"/>
</dbReference>
<evidence type="ECO:0000256" key="3">
    <source>
        <dbReference type="ARBA" id="ARBA00022729"/>
    </source>
</evidence>
<reference evidence="11" key="1">
    <citation type="submission" date="2025-08" db="UniProtKB">
        <authorList>
            <consortium name="Ensembl"/>
        </authorList>
    </citation>
    <scope>IDENTIFICATION</scope>
</reference>
<dbReference type="Gene3D" id="6.20.50.160">
    <property type="match status" value="1"/>
</dbReference>
<dbReference type="InterPro" id="IPR047565">
    <property type="entry name" value="Alpha-macroglob_thiol-ester_cl"/>
</dbReference>
<evidence type="ECO:0000256" key="5">
    <source>
        <dbReference type="ARBA" id="ARBA00022966"/>
    </source>
</evidence>
<dbReference type="PANTHER" id="PTHR11412:SF136">
    <property type="entry name" value="CD109 ANTIGEN"/>
    <property type="match status" value="1"/>
</dbReference>
<dbReference type="Gene3D" id="2.60.120.1540">
    <property type="match status" value="1"/>
</dbReference>
<dbReference type="PROSITE" id="PS00477">
    <property type="entry name" value="ALPHA_2_MACROGLOBULIN"/>
    <property type="match status" value="1"/>
</dbReference>